<keyword evidence="2" id="KW-0418">Kinase</keyword>
<feature type="domain" description="ATPase BadF/BadG/BcrA/BcrD type" evidence="1">
    <location>
        <begin position="5"/>
        <end position="265"/>
    </location>
</feature>
<comment type="caution">
    <text evidence="2">The sequence shown here is derived from an EMBL/GenBank/DDBJ whole genome shotgun (WGS) entry which is preliminary data.</text>
</comment>
<dbReference type="RefSeq" id="WP_141790372.1">
    <property type="nucleotide sequence ID" value="NZ_VFOQ01000002.1"/>
</dbReference>
<dbReference type="Gene3D" id="3.30.420.40">
    <property type="match status" value="2"/>
</dbReference>
<reference evidence="2 3" key="1">
    <citation type="submission" date="2019-06" db="EMBL/GenBank/DDBJ databases">
        <title>Sequencing the genomes of 1000 actinobacteria strains.</title>
        <authorList>
            <person name="Klenk H.-P."/>
        </authorList>
    </citation>
    <scope>NUCLEOTIDE SEQUENCE [LARGE SCALE GENOMIC DNA]</scope>
    <source>
        <strain evidence="2 3">DSM 18082</strain>
    </source>
</reference>
<keyword evidence="2" id="KW-0808">Transferase</keyword>
<organism evidence="2 3">
    <name type="scientific">Oryzihumus leptocrescens</name>
    <dbReference type="NCBI Taxonomy" id="297536"/>
    <lineage>
        <taxon>Bacteria</taxon>
        <taxon>Bacillati</taxon>
        <taxon>Actinomycetota</taxon>
        <taxon>Actinomycetes</taxon>
        <taxon>Micrococcales</taxon>
        <taxon>Intrasporangiaceae</taxon>
        <taxon>Oryzihumus</taxon>
    </lineage>
</organism>
<evidence type="ECO:0000313" key="2">
    <source>
        <dbReference type="EMBL" id="TQL57032.1"/>
    </source>
</evidence>
<dbReference type="AlphaFoldDB" id="A0A542Z9N1"/>
<gene>
    <name evidence="2" type="ORF">FB474_3802</name>
</gene>
<dbReference type="OrthoDB" id="8701357at2"/>
<dbReference type="PANTHER" id="PTHR43190:SF3">
    <property type="entry name" value="N-ACETYL-D-GLUCOSAMINE KINASE"/>
    <property type="match status" value="1"/>
</dbReference>
<protein>
    <submittedName>
        <fullName evidence="2">N-acetylglucosamine kinase-like BadF-type ATPase</fullName>
    </submittedName>
</protein>
<dbReference type="EMBL" id="VFOQ01000002">
    <property type="protein sequence ID" value="TQL57032.1"/>
    <property type="molecule type" value="Genomic_DNA"/>
</dbReference>
<sequence length="306" mass="30508">MTVVLGVDVGGSGMRVAWANGSARGATVLADGAHIGEGGIDVPALLPVLSSYAAQLTCPPDVVVWSMRGLTTLADPAEVLKHVASAVAARRVVVTSDAVASLVGALGEVRPGAVLAAGTGAVMLATDFDGVWHRGDGWGHVLGDRGSGAWIGLQGLRAALRHRDGLDDGSADLLETVSDLWGDPYTWPRAVMTGRSAPAELAALAPAVGALAPTDPAAAAICREAGHELARTLAAGAAAVRGATPCAVGGLLQLPAVRAAFDDAVGLLGLDLAPALGTALDGALALGRHVGEGRALAAHPPYLLLS</sequence>
<dbReference type="Proteomes" id="UP000319514">
    <property type="component" value="Unassembled WGS sequence"/>
</dbReference>
<dbReference type="PANTHER" id="PTHR43190">
    <property type="entry name" value="N-ACETYL-D-GLUCOSAMINE KINASE"/>
    <property type="match status" value="1"/>
</dbReference>
<dbReference type="InterPro" id="IPR002731">
    <property type="entry name" value="ATPase_BadF"/>
</dbReference>
<proteinExistence type="predicted"/>
<name>A0A542Z9N1_9MICO</name>
<accession>A0A542Z9N1</accession>
<dbReference type="InterPro" id="IPR043129">
    <property type="entry name" value="ATPase_NBD"/>
</dbReference>
<evidence type="ECO:0000259" key="1">
    <source>
        <dbReference type="Pfam" id="PF01869"/>
    </source>
</evidence>
<dbReference type="Pfam" id="PF01869">
    <property type="entry name" value="BcrAD_BadFG"/>
    <property type="match status" value="1"/>
</dbReference>
<evidence type="ECO:0000313" key="3">
    <source>
        <dbReference type="Proteomes" id="UP000319514"/>
    </source>
</evidence>
<keyword evidence="3" id="KW-1185">Reference proteome</keyword>
<dbReference type="SUPFAM" id="SSF53067">
    <property type="entry name" value="Actin-like ATPase domain"/>
    <property type="match status" value="1"/>
</dbReference>
<dbReference type="InterPro" id="IPR052519">
    <property type="entry name" value="Euk-type_GlcNAc_Kinase"/>
</dbReference>
<dbReference type="GO" id="GO:0016301">
    <property type="term" value="F:kinase activity"/>
    <property type="evidence" value="ECO:0007669"/>
    <property type="project" value="UniProtKB-KW"/>
</dbReference>